<proteinExistence type="predicted"/>
<dbReference type="AlphaFoldDB" id="A0A397RP47"/>
<dbReference type="InterPro" id="IPR019660">
    <property type="entry name" value="Put_sensory_transdc_reg_YbjN"/>
</dbReference>
<keyword evidence="2" id="KW-1185">Reference proteome</keyword>
<dbReference type="Proteomes" id="UP000266506">
    <property type="component" value="Unassembled WGS sequence"/>
</dbReference>
<dbReference type="EMBL" id="QXEV01000021">
    <property type="protein sequence ID" value="RIA73955.1"/>
    <property type="molecule type" value="Genomic_DNA"/>
</dbReference>
<comment type="caution">
    <text evidence="1">The sequence shown here is derived from an EMBL/GenBank/DDBJ whole genome shotgun (WGS) entry which is preliminary data.</text>
</comment>
<dbReference type="Pfam" id="PF10722">
    <property type="entry name" value="YbjN"/>
    <property type="match status" value="1"/>
</dbReference>
<dbReference type="InParanoid" id="A0A397RP47"/>
<evidence type="ECO:0000313" key="1">
    <source>
        <dbReference type="EMBL" id="RIA73955.1"/>
    </source>
</evidence>
<name>A0A397RP47_9MOLU</name>
<dbReference type="RefSeq" id="WP_119016647.1">
    <property type="nucleotide sequence ID" value="NZ_QXEV01000021.1"/>
</dbReference>
<sequence>MILDGDILAYFNEIGVDVEESSYEDTFSFIFQISYSDFDLNATFTIDRSLNLLSFMVSLPNPEEFDLLPEALNAINSNSTLLKAYYDKLDDTVYVKASTFVTEDNCIQAMDFILTSMKDLDYEYIENLYNSIYKEDYDSFDDEFEKAHKDTSIEEDMAELMELLKNKNR</sequence>
<organism evidence="1 2">
    <name type="scientific">Anaeroplasma bactoclasticum</name>
    <dbReference type="NCBI Taxonomy" id="2088"/>
    <lineage>
        <taxon>Bacteria</taxon>
        <taxon>Bacillati</taxon>
        <taxon>Mycoplasmatota</taxon>
        <taxon>Mollicutes</taxon>
        <taxon>Anaeroplasmatales</taxon>
        <taxon>Anaeroplasmataceae</taxon>
        <taxon>Anaeroplasma</taxon>
    </lineage>
</organism>
<protein>
    <submittedName>
        <fullName evidence="1">Putative sensory transduction regulator</fullName>
    </submittedName>
</protein>
<reference evidence="1 2" key="1">
    <citation type="submission" date="2018-08" db="EMBL/GenBank/DDBJ databases">
        <title>Genomic Encyclopedia of Archaeal and Bacterial Type Strains, Phase II (KMG-II): from individual species to whole genera.</title>
        <authorList>
            <person name="Goeker M."/>
        </authorList>
    </citation>
    <scope>NUCLEOTIDE SEQUENCE [LARGE SCALE GENOMIC DNA]</scope>
    <source>
        <strain evidence="1 2">ATCC 27112</strain>
    </source>
</reference>
<accession>A0A397RP47</accession>
<evidence type="ECO:0000313" key="2">
    <source>
        <dbReference type="Proteomes" id="UP000266506"/>
    </source>
</evidence>
<gene>
    <name evidence="1" type="ORF">EI71_01536</name>
</gene>